<protein>
    <recommendedName>
        <fullName evidence="1">Reverse transcriptase domain-containing protein</fullName>
    </recommendedName>
</protein>
<accession>A0A3P7MBP6</accession>
<dbReference type="InterPro" id="IPR000477">
    <property type="entry name" value="RT_dom"/>
</dbReference>
<sequence>MIFAARQLQQKCQEMRTHLYTTSVDLTKAFDKVNRAGLWKVMQKFSSPEHFTHMVHQHHDGMMARVTDDEVVSEAFALTNGVKQDCVLAPNLFSLMSSAMLTDAYRDQRPGIPIDYRTGGHLLNIRSMQAHSQVPFGCPEYTQCALFLQEAVFSTHRQHMMPNFTEYMWLDYARQAWEKITTSPLLYDYHRLLVNNT</sequence>
<proteinExistence type="predicted"/>
<dbReference type="PANTHER" id="PTHR47027">
    <property type="entry name" value="REVERSE TRANSCRIPTASE DOMAIN-CONTAINING PROTEIN"/>
    <property type="match status" value="1"/>
</dbReference>
<organism evidence="2 3">
    <name type="scientific">Dibothriocephalus latus</name>
    <name type="common">Fish tapeworm</name>
    <name type="synonym">Diphyllobothrium latum</name>
    <dbReference type="NCBI Taxonomy" id="60516"/>
    <lineage>
        <taxon>Eukaryota</taxon>
        <taxon>Metazoa</taxon>
        <taxon>Spiralia</taxon>
        <taxon>Lophotrochozoa</taxon>
        <taxon>Platyhelminthes</taxon>
        <taxon>Cestoda</taxon>
        <taxon>Eucestoda</taxon>
        <taxon>Diphyllobothriidea</taxon>
        <taxon>Diphyllobothriidae</taxon>
        <taxon>Dibothriocephalus</taxon>
    </lineage>
</organism>
<dbReference type="OrthoDB" id="6242611at2759"/>
<dbReference type="AlphaFoldDB" id="A0A3P7MBP6"/>
<feature type="domain" description="Reverse transcriptase" evidence="1">
    <location>
        <begin position="9"/>
        <end position="103"/>
    </location>
</feature>
<dbReference type="PANTHER" id="PTHR47027:SF26">
    <property type="entry name" value="REVERSE TRANSCRIPTASE DOMAIN-CONTAINING PROTEIN"/>
    <property type="match status" value="1"/>
</dbReference>
<dbReference type="Pfam" id="PF00078">
    <property type="entry name" value="RVT_1"/>
    <property type="match status" value="1"/>
</dbReference>
<evidence type="ECO:0000313" key="3">
    <source>
        <dbReference type="Proteomes" id="UP000281553"/>
    </source>
</evidence>
<dbReference type="Proteomes" id="UP000281553">
    <property type="component" value="Unassembled WGS sequence"/>
</dbReference>
<name>A0A3P7MBP6_DIBLA</name>
<gene>
    <name evidence="2" type="ORF">DILT_LOCUS14893</name>
</gene>
<evidence type="ECO:0000313" key="2">
    <source>
        <dbReference type="EMBL" id="VDN26844.1"/>
    </source>
</evidence>
<dbReference type="EMBL" id="UYRU01076371">
    <property type="protein sequence ID" value="VDN26844.1"/>
    <property type="molecule type" value="Genomic_DNA"/>
</dbReference>
<evidence type="ECO:0000259" key="1">
    <source>
        <dbReference type="Pfam" id="PF00078"/>
    </source>
</evidence>
<keyword evidence="3" id="KW-1185">Reference proteome</keyword>
<reference evidence="2 3" key="1">
    <citation type="submission" date="2018-11" db="EMBL/GenBank/DDBJ databases">
        <authorList>
            <consortium name="Pathogen Informatics"/>
        </authorList>
    </citation>
    <scope>NUCLEOTIDE SEQUENCE [LARGE SCALE GENOMIC DNA]</scope>
</reference>